<dbReference type="Pfam" id="PF17340">
    <property type="entry name" value="DUF5370"/>
    <property type="match status" value="1"/>
</dbReference>
<proteinExistence type="predicted"/>
<gene>
    <name evidence="1" type="ORF">FCL54_01270</name>
</gene>
<protein>
    <recommendedName>
        <fullName evidence="3">YbxH family protein</fullName>
    </recommendedName>
</protein>
<dbReference type="RefSeq" id="WP_138122354.1">
    <property type="nucleotide sequence ID" value="NZ_SWLG01000001.1"/>
</dbReference>
<name>A0A5R9F7G3_9BACL</name>
<dbReference type="Proteomes" id="UP000308230">
    <property type="component" value="Unassembled WGS sequence"/>
</dbReference>
<sequence>MGAIEREGYIFEIEHDTIHRTGALHIYCNGDFVDEITFDYTGNEPNEEKLEELIDDYLKKHK</sequence>
<keyword evidence="2" id="KW-1185">Reference proteome</keyword>
<reference evidence="1 2" key="1">
    <citation type="submission" date="2019-04" db="EMBL/GenBank/DDBJ databases">
        <title>Bacillus caeni sp. nov., a bacterium isolated from mangrove sediment.</title>
        <authorList>
            <person name="Huang H."/>
            <person name="Mo K."/>
            <person name="Hu Y."/>
        </authorList>
    </citation>
    <scope>NUCLEOTIDE SEQUENCE [LARGE SCALE GENOMIC DNA]</scope>
    <source>
        <strain evidence="1 2">HB172195</strain>
    </source>
</reference>
<organism evidence="1 2">
    <name type="scientific">Exobacillus caeni</name>
    <dbReference type="NCBI Taxonomy" id="2574798"/>
    <lineage>
        <taxon>Bacteria</taxon>
        <taxon>Bacillati</taxon>
        <taxon>Bacillota</taxon>
        <taxon>Bacilli</taxon>
        <taxon>Bacillales</taxon>
        <taxon>Guptibacillaceae</taxon>
        <taxon>Exobacillus</taxon>
    </lineage>
</organism>
<comment type="caution">
    <text evidence="1">The sequence shown here is derived from an EMBL/GenBank/DDBJ whole genome shotgun (WGS) entry which is preliminary data.</text>
</comment>
<dbReference type="OrthoDB" id="2971825at2"/>
<accession>A0A5R9F7G3</accession>
<dbReference type="AlphaFoldDB" id="A0A5R9F7G3"/>
<dbReference type="InterPro" id="IPR035314">
    <property type="entry name" value="DUF5370"/>
</dbReference>
<evidence type="ECO:0008006" key="3">
    <source>
        <dbReference type="Google" id="ProtNLM"/>
    </source>
</evidence>
<evidence type="ECO:0000313" key="2">
    <source>
        <dbReference type="Proteomes" id="UP000308230"/>
    </source>
</evidence>
<evidence type="ECO:0000313" key="1">
    <source>
        <dbReference type="EMBL" id="TLS38971.1"/>
    </source>
</evidence>
<dbReference type="EMBL" id="SWLG01000001">
    <property type="protein sequence ID" value="TLS38971.1"/>
    <property type="molecule type" value="Genomic_DNA"/>
</dbReference>